<dbReference type="Gene3D" id="2.160.20.80">
    <property type="entry name" value="E3 ubiquitin-protein ligase SopA"/>
    <property type="match status" value="1"/>
</dbReference>
<evidence type="ECO:0000256" key="1">
    <source>
        <dbReference type="ARBA" id="ARBA00022737"/>
    </source>
</evidence>
<dbReference type="AlphaFoldDB" id="A0A3A5MGU8"/>
<accession>A0A3A5MGU8</accession>
<proteinExistence type="predicted"/>
<evidence type="ECO:0000313" key="2">
    <source>
        <dbReference type="EMBL" id="RJT88335.1"/>
    </source>
</evidence>
<dbReference type="RefSeq" id="WP_119974649.1">
    <property type="nucleotide sequence ID" value="NZ_JBHSQA010000002.1"/>
</dbReference>
<dbReference type="PANTHER" id="PTHR47485:SF1">
    <property type="entry name" value="THYLAKOID LUMENAL 17.4 KDA PROTEIN, CHLOROPLASTIC"/>
    <property type="match status" value="1"/>
</dbReference>
<dbReference type="InterPro" id="IPR001646">
    <property type="entry name" value="5peptide_repeat"/>
</dbReference>
<organism evidence="2 3">
    <name type="scientific">Cryobacterium melibiosiphilum</name>
    <dbReference type="NCBI Taxonomy" id="995039"/>
    <lineage>
        <taxon>Bacteria</taxon>
        <taxon>Bacillati</taxon>
        <taxon>Actinomycetota</taxon>
        <taxon>Actinomycetes</taxon>
        <taxon>Micrococcales</taxon>
        <taxon>Microbacteriaceae</taxon>
        <taxon>Cryobacterium</taxon>
    </lineage>
</organism>
<evidence type="ECO:0000313" key="3">
    <source>
        <dbReference type="Proteomes" id="UP000272015"/>
    </source>
</evidence>
<keyword evidence="3" id="KW-1185">Reference proteome</keyword>
<dbReference type="PANTHER" id="PTHR47485">
    <property type="entry name" value="THYLAKOID LUMENAL 17.4 KDA PROTEIN, CHLOROPLASTIC"/>
    <property type="match status" value="1"/>
</dbReference>
<dbReference type="Proteomes" id="UP000272015">
    <property type="component" value="Unassembled WGS sequence"/>
</dbReference>
<protein>
    <submittedName>
        <fullName evidence="2">Pentapeptide repeat-containing protein</fullName>
    </submittedName>
</protein>
<reference evidence="2 3" key="1">
    <citation type="submission" date="2018-09" db="EMBL/GenBank/DDBJ databases">
        <title>Novel species of Cryobacterium.</title>
        <authorList>
            <person name="Liu Q."/>
            <person name="Xin Y.-H."/>
        </authorList>
    </citation>
    <scope>NUCLEOTIDE SEQUENCE [LARGE SCALE GENOMIC DNA]</scope>
    <source>
        <strain evidence="2 3">Hh39</strain>
    </source>
</reference>
<dbReference type="OrthoDB" id="2579959at2"/>
<dbReference type="EMBL" id="QZVS01000083">
    <property type="protein sequence ID" value="RJT88335.1"/>
    <property type="molecule type" value="Genomic_DNA"/>
</dbReference>
<sequence length="222" mass="23886">MARPRPTTGIRSPLIDPIRLHGITDSDGAALGRGDGCEALRFTGVSLGERDLTGATFEECEFVGVDLHDAALRGITVSESIFTDLHAPVFSAPRSTWRDVRLDHARIGSMEAYEATLRSVHIDGSKLDFVNLRNATLTDVLLSNCIIDELDLGSATLQRVELQNCRIGTLDVTGARCTDVDLRSSEFSAIHGLEGLRGATIDDAQLALLAPLLAAHLGIRVE</sequence>
<dbReference type="Pfam" id="PF00805">
    <property type="entry name" value="Pentapeptide"/>
    <property type="match status" value="1"/>
</dbReference>
<dbReference type="SUPFAM" id="SSF141571">
    <property type="entry name" value="Pentapeptide repeat-like"/>
    <property type="match status" value="1"/>
</dbReference>
<name>A0A3A5MGU8_9MICO</name>
<comment type="caution">
    <text evidence="2">The sequence shown here is derived from an EMBL/GenBank/DDBJ whole genome shotgun (WGS) entry which is preliminary data.</text>
</comment>
<keyword evidence="1" id="KW-0677">Repeat</keyword>
<gene>
    <name evidence="2" type="ORF">D6T64_10595</name>
</gene>